<protein>
    <submittedName>
        <fullName evidence="12">Porin</fullName>
    </submittedName>
</protein>
<dbReference type="PANTHER" id="PTHR34501:SF9">
    <property type="entry name" value="MAJOR OUTER MEMBRANE PROTEIN P.IA"/>
    <property type="match status" value="1"/>
</dbReference>
<evidence type="ECO:0000256" key="9">
    <source>
        <dbReference type="ARBA" id="ARBA00023136"/>
    </source>
</evidence>
<dbReference type="InterPro" id="IPR023614">
    <property type="entry name" value="Porin_dom_sf"/>
</dbReference>
<evidence type="ECO:0000256" key="4">
    <source>
        <dbReference type="ARBA" id="ARBA00022452"/>
    </source>
</evidence>
<evidence type="ECO:0000313" key="12">
    <source>
        <dbReference type="EMBL" id="MFC5428614.1"/>
    </source>
</evidence>
<comment type="caution">
    <text evidence="12">The sequence shown here is derived from an EMBL/GenBank/DDBJ whole genome shotgun (WGS) entry which is preliminary data.</text>
</comment>
<keyword evidence="6" id="KW-0732">Signal</keyword>
<keyword evidence="7" id="KW-0406">Ion transport</keyword>
<dbReference type="Gene3D" id="2.40.160.10">
    <property type="entry name" value="Porin"/>
    <property type="match status" value="1"/>
</dbReference>
<dbReference type="RefSeq" id="WP_377710473.1">
    <property type="nucleotide sequence ID" value="NZ_JBHSMP010000009.1"/>
</dbReference>
<evidence type="ECO:0000256" key="8">
    <source>
        <dbReference type="ARBA" id="ARBA00023114"/>
    </source>
</evidence>
<name>A0ABW0J6H6_9BURK</name>
<keyword evidence="8" id="KW-0626">Porin</keyword>
<proteinExistence type="predicted"/>
<evidence type="ECO:0000256" key="1">
    <source>
        <dbReference type="ARBA" id="ARBA00004571"/>
    </source>
</evidence>
<sequence length="399" mass="42990">MENACSTPTPLHIACLNQINNEDDTMRKTTAALGASLLALSAQSAFAQSSVTLYGIVDTAIRFQTNADAANNNLIGMTVGAVTPSRWGLKGKEDLGGGLSAIFKLENQFQLWSGKLDSTSNQLFKRAAWVGLSSDEFGTLTFGRQQTPFFEEMGNTFDPLTVGDYWQDSWIYNPVGPFLYSDNSIKYAKTLGGLSVKAMYGFGNQAGSVGKDSMYGLTATYTFGPVEGIVGWQQNDAPVRTSLFNPTGAQGKWNQVNVGVVYTVVPAVRLMAGWLRSQDRTGTVDNAQVQSGDGLPLGLNPSPNRIDNNFYIGTTWQATVPLLITAVGYYGRTQNATMLDNTLGGGHNYSATLLAEYALSKRTEVYGTVDYTRGTGAYLTAYPGHNNQTGVALGLRNIF</sequence>
<organism evidence="12 13">
    <name type="scientific">Paraburkholderia denitrificans</name>
    <dbReference type="NCBI Taxonomy" id="694025"/>
    <lineage>
        <taxon>Bacteria</taxon>
        <taxon>Pseudomonadati</taxon>
        <taxon>Pseudomonadota</taxon>
        <taxon>Betaproteobacteria</taxon>
        <taxon>Burkholderiales</taxon>
        <taxon>Burkholderiaceae</taxon>
        <taxon>Paraburkholderia</taxon>
    </lineage>
</organism>
<evidence type="ECO:0000259" key="11">
    <source>
        <dbReference type="Pfam" id="PF13609"/>
    </source>
</evidence>
<evidence type="ECO:0000256" key="5">
    <source>
        <dbReference type="ARBA" id="ARBA00022692"/>
    </source>
</evidence>
<feature type="domain" description="Porin" evidence="11">
    <location>
        <begin position="35"/>
        <end position="376"/>
    </location>
</feature>
<keyword evidence="13" id="KW-1185">Reference proteome</keyword>
<keyword evidence="5" id="KW-0812">Transmembrane</keyword>
<dbReference type="PANTHER" id="PTHR34501">
    <property type="entry name" value="PROTEIN YDDL-RELATED"/>
    <property type="match status" value="1"/>
</dbReference>
<keyword evidence="4" id="KW-1134">Transmembrane beta strand</keyword>
<dbReference type="Proteomes" id="UP001596103">
    <property type="component" value="Unassembled WGS sequence"/>
</dbReference>
<dbReference type="InterPro" id="IPR033900">
    <property type="entry name" value="Gram_neg_porin_domain"/>
</dbReference>
<comment type="subcellular location">
    <subcellularLocation>
        <location evidence="1">Cell outer membrane</location>
        <topology evidence="1">Multi-pass membrane protein</topology>
    </subcellularLocation>
</comment>
<dbReference type="InterPro" id="IPR050298">
    <property type="entry name" value="Gram-neg_bact_OMP"/>
</dbReference>
<evidence type="ECO:0000256" key="6">
    <source>
        <dbReference type="ARBA" id="ARBA00022729"/>
    </source>
</evidence>
<comment type="subunit">
    <text evidence="2">Homotrimer.</text>
</comment>
<dbReference type="SUPFAM" id="SSF56935">
    <property type="entry name" value="Porins"/>
    <property type="match status" value="1"/>
</dbReference>
<dbReference type="CDD" id="cd00342">
    <property type="entry name" value="gram_neg_porins"/>
    <property type="match status" value="1"/>
</dbReference>
<evidence type="ECO:0000256" key="3">
    <source>
        <dbReference type="ARBA" id="ARBA00022448"/>
    </source>
</evidence>
<evidence type="ECO:0000256" key="2">
    <source>
        <dbReference type="ARBA" id="ARBA00011233"/>
    </source>
</evidence>
<dbReference type="Pfam" id="PF13609">
    <property type="entry name" value="Porin_4"/>
    <property type="match status" value="1"/>
</dbReference>
<evidence type="ECO:0000313" key="13">
    <source>
        <dbReference type="Proteomes" id="UP001596103"/>
    </source>
</evidence>
<dbReference type="EMBL" id="JBHSMP010000009">
    <property type="protein sequence ID" value="MFC5428614.1"/>
    <property type="molecule type" value="Genomic_DNA"/>
</dbReference>
<accession>A0ABW0J6H6</accession>
<keyword evidence="3" id="KW-0813">Transport</keyword>
<evidence type="ECO:0000256" key="10">
    <source>
        <dbReference type="ARBA" id="ARBA00023237"/>
    </source>
</evidence>
<evidence type="ECO:0000256" key="7">
    <source>
        <dbReference type="ARBA" id="ARBA00023065"/>
    </source>
</evidence>
<gene>
    <name evidence="12" type="ORF">ACFPTO_07340</name>
</gene>
<keyword evidence="10" id="KW-0998">Cell outer membrane</keyword>
<keyword evidence="9" id="KW-0472">Membrane</keyword>
<reference evidence="13" key="1">
    <citation type="journal article" date="2019" name="Int. J. Syst. Evol. Microbiol.">
        <title>The Global Catalogue of Microorganisms (GCM) 10K type strain sequencing project: providing services to taxonomists for standard genome sequencing and annotation.</title>
        <authorList>
            <consortium name="The Broad Institute Genomics Platform"/>
            <consortium name="The Broad Institute Genome Sequencing Center for Infectious Disease"/>
            <person name="Wu L."/>
            <person name="Ma J."/>
        </authorList>
    </citation>
    <scope>NUCLEOTIDE SEQUENCE [LARGE SCALE GENOMIC DNA]</scope>
    <source>
        <strain evidence="13">CCUG 56042</strain>
    </source>
</reference>